<comment type="caution">
    <text evidence="4">The sequence shown here is derived from an EMBL/GenBank/DDBJ whole genome shotgun (WGS) entry which is preliminary data.</text>
</comment>
<dbReference type="InterPro" id="IPR011066">
    <property type="entry name" value="MscS_channel_C_sf"/>
</dbReference>
<evidence type="ECO:0000259" key="3">
    <source>
        <dbReference type="Pfam" id="PF21082"/>
    </source>
</evidence>
<accession>A0A3D5QBU0</accession>
<dbReference type="InterPro" id="IPR045042">
    <property type="entry name" value="YnaI-like"/>
</dbReference>
<name>A0A3D5QBU0_FLESI</name>
<dbReference type="GO" id="GO:0016020">
    <property type="term" value="C:membrane"/>
    <property type="evidence" value="ECO:0007669"/>
    <property type="project" value="UniProtKB-SubCell"/>
</dbReference>
<dbReference type="Gene3D" id="3.30.70.100">
    <property type="match status" value="1"/>
</dbReference>
<organism evidence="4 5">
    <name type="scientific">Flexistipes sinusarabici</name>
    <dbReference type="NCBI Taxonomy" id="2352"/>
    <lineage>
        <taxon>Bacteria</taxon>
        <taxon>Pseudomonadati</taxon>
        <taxon>Deferribacterota</taxon>
        <taxon>Deferribacteres</taxon>
        <taxon>Deferribacterales</taxon>
        <taxon>Flexistipitaceae</taxon>
        <taxon>Flexistipes</taxon>
    </lineage>
</organism>
<feature type="non-terminal residue" evidence="4">
    <location>
        <position position="1"/>
    </location>
</feature>
<dbReference type="EMBL" id="DPPF01000130">
    <property type="protein sequence ID" value="HCW93307.1"/>
    <property type="molecule type" value="Genomic_DNA"/>
</dbReference>
<proteinExistence type="inferred from homology"/>
<feature type="domain" description="Mechanosensitive ion channel MscS C-terminal" evidence="3">
    <location>
        <begin position="14"/>
        <end position="71"/>
    </location>
</feature>
<dbReference type="Pfam" id="PF21082">
    <property type="entry name" value="MS_channel_3rd"/>
    <property type="match status" value="1"/>
</dbReference>
<reference evidence="4 5" key="1">
    <citation type="journal article" date="2018" name="Nat. Biotechnol.">
        <title>A standardized bacterial taxonomy based on genome phylogeny substantially revises the tree of life.</title>
        <authorList>
            <person name="Parks D.H."/>
            <person name="Chuvochina M."/>
            <person name="Waite D.W."/>
            <person name="Rinke C."/>
            <person name="Skarshewski A."/>
            <person name="Chaumeil P.A."/>
            <person name="Hugenholtz P."/>
        </authorList>
    </citation>
    <scope>NUCLEOTIDE SEQUENCE [LARGE SCALE GENOMIC DNA]</scope>
    <source>
        <strain evidence="4">UBA8672</strain>
    </source>
</reference>
<dbReference type="SUPFAM" id="SSF82689">
    <property type="entry name" value="Mechanosensitive channel protein MscS (YggB), C-terminal domain"/>
    <property type="match status" value="1"/>
</dbReference>
<evidence type="ECO:0000313" key="5">
    <source>
        <dbReference type="Proteomes" id="UP000262325"/>
    </source>
</evidence>
<evidence type="ECO:0000256" key="2">
    <source>
        <dbReference type="ARBA" id="ARBA00008017"/>
    </source>
</evidence>
<evidence type="ECO:0000256" key="1">
    <source>
        <dbReference type="ARBA" id="ARBA00004141"/>
    </source>
</evidence>
<dbReference type="InterPro" id="IPR049278">
    <property type="entry name" value="MS_channel_C"/>
</dbReference>
<gene>
    <name evidence="4" type="ORF">DHM44_06470</name>
</gene>
<comment type="similarity">
    <text evidence="2">Belongs to the MscS (TC 1.A.23) family.</text>
</comment>
<sequence>DNVTNWSRRDSRRIKCKVGATYSTPPASLKKAVDDINDMLVNHKNINNDMIMVYFDEFAASSLNIFVYCFA</sequence>
<dbReference type="AlphaFoldDB" id="A0A3D5QBU0"/>
<dbReference type="PANTHER" id="PTHR43634">
    <property type="entry name" value="OW CONDUCTANCE MECHANOSENSITIVE CHANNEL"/>
    <property type="match status" value="1"/>
</dbReference>
<feature type="non-terminal residue" evidence="4">
    <location>
        <position position="71"/>
    </location>
</feature>
<comment type="subcellular location">
    <subcellularLocation>
        <location evidence="1">Membrane</location>
        <topology evidence="1">Multi-pass membrane protein</topology>
    </subcellularLocation>
</comment>
<dbReference type="Proteomes" id="UP000262325">
    <property type="component" value="Unassembled WGS sequence"/>
</dbReference>
<protein>
    <submittedName>
        <fullName evidence="4">Mechanosensitive ion channel family protein</fullName>
    </submittedName>
</protein>
<evidence type="ECO:0000313" key="4">
    <source>
        <dbReference type="EMBL" id="HCW93307.1"/>
    </source>
</evidence>
<dbReference type="PANTHER" id="PTHR43634:SF2">
    <property type="entry name" value="LOW CONDUCTANCE MECHANOSENSITIVE CHANNEL YNAI"/>
    <property type="match status" value="1"/>
</dbReference>